<dbReference type="PANTHER" id="PTHR34072">
    <property type="entry name" value="ENZYMATIC POLYPROTEIN-RELATED"/>
    <property type="match status" value="1"/>
</dbReference>
<dbReference type="InterPro" id="IPR041588">
    <property type="entry name" value="Integrase_H2C2"/>
</dbReference>
<dbReference type="Gene3D" id="2.40.70.10">
    <property type="entry name" value="Acid Proteases"/>
    <property type="match status" value="1"/>
</dbReference>
<evidence type="ECO:0000259" key="2">
    <source>
        <dbReference type="Pfam" id="PF00078"/>
    </source>
</evidence>
<name>A0A438IH57_VITVI</name>
<dbReference type="Proteomes" id="UP000288805">
    <property type="component" value="Unassembled WGS sequence"/>
</dbReference>
<dbReference type="InterPro" id="IPR043128">
    <property type="entry name" value="Rev_trsase/Diguanyl_cyclase"/>
</dbReference>
<feature type="domain" description="Integrase zinc-binding" evidence="4">
    <location>
        <begin position="773"/>
        <end position="828"/>
    </location>
</feature>
<comment type="caution">
    <text evidence="5">The sequence shown here is derived from an EMBL/GenBank/DDBJ whole genome shotgun (WGS) entry which is preliminary data.</text>
</comment>
<dbReference type="Gene3D" id="3.10.10.10">
    <property type="entry name" value="HIV Type 1 Reverse Transcriptase, subunit A, domain 1"/>
    <property type="match status" value="1"/>
</dbReference>
<evidence type="ECO:0000259" key="3">
    <source>
        <dbReference type="Pfam" id="PF17919"/>
    </source>
</evidence>
<dbReference type="PANTHER" id="PTHR34072:SF57">
    <property type="entry name" value="RNA-DIRECTED DNA POLYMERASE"/>
    <property type="match status" value="1"/>
</dbReference>
<evidence type="ECO:0000256" key="1">
    <source>
        <dbReference type="SAM" id="MobiDB-lite"/>
    </source>
</evidence>
<feature type="compositionally biased region" description="Basic and acidic residues" evidence="1">
    <location>
        <begin position="59"/>
        <end position="115"/>
    </location>
</feature>
<feature type="domain" description="Reverse transcriptase/retrotransposon-derived protein RNase H-like" evidence="3">
    <location>
        <begin position="582"/>
        <end position="649"/>
    </location>
</feature>
<protein>
    <submittedName>
        <fullName evidence="5">Retrovirus-related Pol polyprotein from transposon 17.6</fullName>
    </submittedName>
</protein>
<dbReference type="Pfam" id="PF17919">
    <property type="entry name" value="RT_RNaseH_2"/>
    <property type="match status" value="1"/>
</dbReference>
<sequence>MPSYQEAGYQYAQPAQAPQQDSNLEQAIVNLSKGIHEVEAQEGEYSKVREVKTVITLRSGKEVDQPTSKPKHDEESVAEKEKSEEIKEKRKEKSTKKDDHDSSVDEEPERICKSPVKYKDPGCPTISVSIGGTCVEKTLLDLRASVNFLPYSVYTQLGLGELKPTSITLFLADRLVKIPRGMIKAVLVQVDKFYYPVDFVVLDTNPVVKGTNYVPITLGRPFLATSNAIINCRNGVMQLMFGSMTVELNIFHLCKKHIHSEEEEGPKEVCMIDTLVEEHCDKRMQEDLIESLGDLDEGLPEPSDLLATLSLWRRIEEIIPLFNEEETQKAAKEEPPKLILKPLPIKLKCKKAIGWQISNLKGINPLVCTHHIYMEDETKPVRQPQRRLNPHMQEVSPTRVVPKKSEIMVVQNDKGEDVSTCLTTGWRVCIDYKRLNAVTRKDHFPLPFIDQMHVKHFSDMVERIMEVFMDDITIYGSAFDECLVNLEAVLNRCIEKDLVLNWEKCHFMVQQGIVLGHIISKQGIEVDKAKVELIVKLPSPTNVKGIRQFLGHVGFYRRFIKDFSKLARPLCELLVNDAKFIWDDRCQRSFEELKLFLTTAPIVRAPNWQLPFEVMCDANDFAIGAVLGQREDGKPYVIYYASKTLNKYLLTKQDARARLIRWILLLQEFNLQIKDKKRVENVVANHLSRLAIAHNFHGLPINDDFPEESLMLVKVAPWYAHIANYLVIGKIPSEWKTHDKKHFFAKIHAYYWEEPFLFKYCANKIIKKCVLEEEQQWILSHCHENACGGHFASQKTTIRVLQSGFCWPSLFKDAHTMCKSYDRCQRVRKLTCRNMMPLNCGPAFFTCVPTRSARLAFYLFVKI</sequence>
<dbReference type="Gene3D" id="3.30.70.270">
    <property type="match status" value="2"/>
</dbReference>
<dbReference type="InterPro" id="IPR021109">
    <property type="entry name" value="Peptidase_aspartic_dom_sf"/>
</dbReference>
<dbReference type="InterPro" id="IPR000477">
    <property type="entry name" value="RT_dom"/>
</dbReference>
<feature type="compositionally biased region" description="Low complexity" evidence="1">
    <location>
        <begin position="1"/>
        <end position="20"/>
    </location>
</feature>
<feature type="domain" description="Reverse transcriptase" evidence="2">
    <location>
        <begin position="451"/>
        <end position="519"/>
    </location>
</feature>
<evidence type="ECO:0000259" key="4">
    <source>
        <dbReference type="Pfam" id="PF17921"/>
    </source>
</evidence>
<dbReference type="FunFam" id="3.30.70.270:FF:000020">
    <property type="entry name" value="Transposon Tf2-6 polyprotein-like Protein"/>
    <property type="match status" value="1"/>
</dbReference>
<dbReference type="SUPFAM" id="SSF56672">
    <property type="entry name" value="DNA/RNA polymerases"/>
    <property type="match status" value="1"/>
</dbReference>
<proteinExistence type="predicted"/>
<dbReference type="Pfam" id="PF00078">
    <property type="entry name" value="RVT_1"/>
    <property type="match status" value="1"/>
</dbReference>
<dbReference type="EMBL" id="QGNW01000111">
    <property type="protein sequence ID" value="RVW95769.1"/>
    <property type="molecule type" value="Genomic_DNA"/>
</dbReference>
<dbReference type="AlphaFoldDB" id="A0A438IH57"/>
<accession>A0A438IH57</accession>
<dbReference type="Pfam" id="PF17921">
    <property type="entry name" value="Integrase_H2C2"/>
    <property type="match status" value="1"/>
</dbReference>
<evidence type="ECO:0000313" key="6">
    <source>
        <dbReference type="Proteomes" id="UP000288805"/>
    </source>
</evidence>
<dbReference type="InterPro" id="IPR041577">
    <property type="entry name" value="RT_RNaseH_2"/>
</dbReference>
<feature type="region of interest" description="Disordered" evidence="1">
    <location>
        <begin position="57"/>
        <end position="115"/>
    </location>
</feature>
<evidence type="ECO:0000313" key="5">
    <source>
        <dbReference type="EMBL" id="RVW95769.1"/>
    </source>
</evidence>
<reference evidence="5 6" key="1">
    <citation type="journal article" date="2018" name="PLoS Genet.">
        <title>Population sequencing reveals clonal diversity and ancestral inbreeding in the grapevine cultivar Chardonnay.</title>
        <authorList>
            <person name="Roach M.J."/>
            <person name="Johnson D.L."/>
            <person name="Bohlmann J."/>
            <person name="van Vuuren H.J."/>
            <person name="Jones S.J."/>
            <person name="Pretorius I.S."/>
            <person name="Schmidt S.A."/>
            <person name="Borneman A.R."/>
        </authorList>
    </citation>
    <scope>NUCLEOTIDE SEQUENCE [LARGE SCALE GENOMIC DNA]</scope>
    <source>
        <strain evidence="6">cv. Chardonnay</strain>
        <tissue evidence="5">Leaf</tissue>
    </source>
</reference>
<dbReference type="CDD" id="cd01647">
    <property type="entry name" value="RT_LTR"/>
    <property type="match status" value="1"/>
</dbReference>
<gene>
    <name evidence="5" type="primary">pol_2171</name>
    <name evidence="5" type="ORF">CK203_025682</name>
</gene>
<feature type="region of interest" description="Disordered" evidence="1">
    <location>
        <begin position="1"/>
        <end position="23"/>
    </location>
</feature>
<dbReference type="Gene3D" id="1.10.340.70">
    <property type="match status" value="1"/>
</dbReference>
<organism evidence="5 6">
    <name type="scientific">Vitis vinifera</name>
    <name type="common">Grape</name>
    <dbReference type="NCBI Taxonomy" id="29760"/>
    <lineage>
        <taxon>Eukaryota</taxon>
        <taxon>Viridiplantae</taxon>
        <taxon>Streptophyta</taxon>
        <taxon>Embryophyta</taxon>
        <taxon>Tracheophyta</taxon>
        <taxon>Spermatophyta</taxon>
        <taxon>Magnoliopsida</taxon>
        <taxon>eudicotyledons</taxon>
        <taxon>Gunneridae</taxon>
        <taxon>Pentapetalae</taxon>
        <taxon>rosids</taxon>
        <taxon>Vitales</taxon>
        <taxon>Vitaceae</taxon>
        <taxon>Viteae</taxon>
        <taxon>Vitis</taxon>
    </lineage>
</organism>
<dbReference type="CDD" id="cd00303">
    <property type="entry name" value="retropepsin_like"/>
    <property type="match status" value="1"/>
</dbReference>
<dbReference type="InterPro" id="IPR043502">
    <property type="entry name" value="DNA/RNA_pol_sf"/>
</dbReference>